<dbReference type="Proteomes" id="UP000033915">
    <property type="component" value="Unassembled WGS sequence"/>
</dbReference>
<evidence type="ECO:0000313" key="2">
    <source>
        <dbReference type="Proteomes" id="UP000033915"/>
    </source>
</evidence>
<name>A0A0G1KHV8_9BACT</name>
<sequence>EVVFDPAAHGPAGVGRIERAVYLENSASEALQLKFSATVTP</sequence>
<evidence type="ECO:0000313" key="1">
    <source>
        <dbReference type="EMBL" id="KKT83316.1"/>
    </source>
</evidence>
<proteinExistence type="predicted"/>
<dbReference type="AlphaFoldDB" id="A0A0G1KHV8"/>
<organism evidence="1 2">
    <name type="scientific">Candidatus Giovannonibacteria bacterium GW2011_GWC2_44_9</name>
    <dbReference type="NCBI Taxonomy" id="1618658"/>
    <lineage>
        <taxon>Bacteria</taxon>
        <taxon>Candidatus Giovannoniibacteriota</taxon>
    </lineage>
</organism>
<dbReference type="EMBL" id="LCJT01000021">
    <property type="protein sequence ID" value="KKT83316.1"/>
    <property type="molecule type" value="Genomic_DNA"/>
</dbReference>
<reference evidence="1 2" key="1">
    <citation type="journal article" date="2015" name="Nature">
        <title>rRNA introns, odd ribosomes, and small enigmatic genomes across a large radiation of phyla.</title>
        <authorList>
            <person name="Brown C.T."/>
            <person name="Hug L.A."/>
            <person name="Thomas B.C."/>
            <person name="Sharon I."/>
            <person name="Castelle C.J."/>
            <person name="Singh A."/>
            <person name="Wilkins M.J."/>
            <person name="Williams K.H."/>
            <person name="Banfield J.F."/>
        </authorList>
    </citation>
    <scope>NUCLEOTIDE SEQUENCE [LARGE SCALE GENOMIC DNA]</scope>
</reference>
<protein>
    <submittedName>
        <fullName evidence="1">Uncharacterized protein</fullName>
    </submittedName>
</protein>
<accession>A0A0G1KHV8</accession>
<comment type="caution">
    <text evidence="1">The sequence shown here is derived from an EMBL/GenBank/DDBJ whole genome shotgun (WGS) entry which is preliminary data.</text>
</comment>
<gene>
    <name evidence="1" type="ORF">UW81_C0021G0020</name>
</gene>
<feature type="non-terminal residue" evidence="1">
    <location>
        <position position="1"/>
    </location>
</feature>